<keyword evidence="3" id="KW-1185">Reference proteome</keyword>
<name>A0ABZ1U052_9ACTN</name>
<protein>
    <recommendedName>
        <fullName evidence="4">Capsular polysaccharide biosynthesis protein</fullName>
    </recommendedName>
</protein>
<proteinExistence type="predicted"/>
<dbReference type="PANTHER" id="PTHR32309:SF31">
    <property type="entry name" value="CAPSULAR EXOPOLYSACCHARIDE FAMILY"/>
    <property type="match status" value="1"/>
</dbReference>
<gene>
    <name evidence="2" type="ORF">OHA16_11435</name>
</gene>
<sequence>MSESRRSARRLVGRWWPMALAVPLGAAAGAGYAVVAHPSYAANSYVIVVPDAQGQAATAVNFAQAYGRLAGQPQVLAAAAAETGHSRGELETLVHGTTSPDAPMIEITGTGAEPGEAVRAADAVARSLVAFANGSSKETGVRLVPLAGAAEPDRPTTPSGKLDVAVGGAAGVLLGALVMMTRRRGTGTPAEAAPAAAGPATTPRPRAAEPDPDPVDPAGPAKAGSTKAEVVKAGSAKPDTVKPEAVKPEAVKPDTAKSGTAKAEPAGAKTGPRSGARADARAEATAGGGR</sequence>
<evidence type="ECO:0000256" key="1">
    <source>
        <dbReference type="SAM" id="MobiDB-lite"/>
    </source>
</evidence>
<dbReference type="EMBL" id="CP108110">
    <property type="protein sequence ID" value="WUQ83521.1"/>
    <property type="molecule type" value="Genomic_DNA"/>
</dbReference>
<organism evidence="2 3">
    <name type="scientific">Kitasatospora purpeofusca</name>
    <dbReference type="NCBI Taxonomy" id="67352"/>
    <lineage>
        <taxon>Bacteria</taxon>
        <taxon>Bacillati</taxon>
        <taxon>Actinomycetota</taxon>
        <taxon>Actinomycetes</taxon>
        <taxon>Kitasatosporales</taxon>
        <taxon>Streptomycetaceae</taxon>
        <taxon>Kitasatospora</taxon>
    </lineage>
</organism>
<feature type="compositionally biased region" description="Low complexity" evidence="1">
    <location>
        <begin position="186"/>
        <end position="205"/>
    </location>
</feature>
<reference evidence="2" key="1">
    <citation type="submission" date="2022-10" db="EMBL/GenBank/DDBJ databases">
        <title>The complete genomes of actinobacterial strains from the NBC collection.</title>
        <authorList>
            <person name="Joergensen T.S."/>
            <person name="Alvarez Arevalo M."/>
            <person name="Sterndorff E.B."/>
            <person name="Faurdal D."/>
            <person name="Vuksanovic O."/>
            <person name="Mourched A.-S."/>
            <person name="Charusanti P."/>
            <person name="Shaw S."/>
            <person name="Blin K."/>
            <person name="Weber T."/>
        </authorList>
    </citation>
    <scope>NUCLEOTIDE SEQUENCE</scope>
    <source>
        <strain evidence="2">NBC_00222</strain>
    </source>
</reference>
<evidence type="ECO:0000313" key="3">
    <source>
        <dbReference type="Proteomes" id="UP001432222"/>
    </source>
</evidence>
<evidence type="ECO:0008006" key="4">
    <source>
        <dbReference type="Google" id="ProtNLM"/>
    </source>
</evidence>
<dbReference type="PANTHER" id="PTHR32309">
    <property type="entry name" value="TYROSINE-PROTEIN KINASE"/>
    <property type="match status" value="1"/>
</dbReference>
<evidence type="ECO:0000313" key="2">
    <source>
        <dbReference type="EMBL" id="WUQ83521.1"/>
    </source>
</evidence>
<accession>A0ABZ1U052</accession>
<feature type="region of interest" description="Disordered" evidence="1">
    <location>
        <begin position="186"/>
        <end position="290"/>
    </location>
</feature>
<dbReference type="Proteomes" id="UP001432222">
    <property type="component" value="Chromosome"/>
</dbReference>
<feature type="compositionally biased region" description="Basic and acidic residues" evidence="1">
    <location>
        <begin position="239"/>
        <end position="255"/>
    </location>
</feature>
<dbReference type="RefSeq" id="WP_328954541.1">
    <property type="nucleotide sequence ID" value="NZ_CP108110.1"/>
</dbReference>
<dbReference type="InterPro" id="IPR050445">
    <property type="entry name" value="Bact_polysacc_biosynth/exp"/>
</dbReference>